<feature type="transmembrane region" description="Helical" evidence="1">
    <location>
        <begin position="69"/>
        <end position="87"/>
    </location>
</feature>
<comment type="caution">
    <text evidence="2">The sequence shown here is derived from an EMBL/GenBank/DDBJ whole genome shotgun (WGS) entry which is preliminary data.</text>
</comment>
<accession>A0A4S2LET9</accession>
<name>A0A4S2LET9_OPIFE</name>
<organism evidence="2 3">
    <name type="scientific">Opisthorchis felineus</name>
    <dbReference type="NCBI Taxonomy" id="147828"/>
    <lineage>
        <taxon>Eukaryota</taxon>
        <taxon>Metazoa</taxon>
        <taxon>Spiralia</taxon>
        <taxon>Lophotrochozoa</taxon>
        <taxon>Platyhelminthes</taxon>
        <taxon>Trematoda</taxon>
        <taxon>Digenea</taxon>
        <taxon>Opisthorchiida</taxon>
        <taxon>Opisthorchiata</taxon>
        <taxon>Opisthorchiidae</taxon>
        <taxon>Opisthorchis</taxon>
    </lineage>
</organism>
<evidence type="ECO:0000256" key="1">
    <source>
        <dbReference type="SAM" id="Phobius"/>
    </source>
</evidence>
<reference evidence="2 3" key="1">
    <citation type="journal article" date="2019" name="BMC Genomics">
        <title>New insights from Opisthorchis felineus genome: update on genomics of the epidemiologically important liver flukes.</title>
        <authorList>
            <person name="Ershov N.I."/>
            <person name="Mordvinov V.A."/>
            <person name="Prokhortchouk E.B."/>
            <person name="Pakharukova M.Y."/>
            <person name="Gunbin K.V."/>
            <person name="Ustyantsev K."/>
            <person name="Genaev M.A."/>
            <person name="Blinov A.G."/>
            <person name="Mazur A."/>
            <person name="Boulygina E."/>
            <person name="Tsygankova S."/>
            <person name="Khrameeva E."/>
            <person name="Chekanov N."/>
            <person name="Fan G."/>
            <person name="Xiao A."/>
            <person name="Zhang H."/>
            <person name="Xu X."/>
            <person name="Yang H."/>
            <person name="Solovyev V."/>
            <person name="Lee S.M."/>
            <person name="Liu X."/>
            <person name="Afonnikov D.A."/>
            <person name="Skryabin K.G."/>
        </authorList>
    </citation>
    <scope>NUCLEOTIDE SEQUENCE [LARGE SCALE GENOMIC DNA]</scope>
    <source>
        <strain evidence="2">AK-0245</strain>
        <tissue evidence="2">Whole organism</tissue>
    </source>
</reference>
<keyword evidence="1" id="KW-0472">Membrane</keyword>
<protein>
    <submittedName>
        <fullName evidence="2">Uncharacterized protein</fullName>
    </submittedName>
</protein>
<evidence type="ECO:0000313" key="3">
    <source>
        <dbReference type="Proteomes" id="UP000308267"/>
    </source>
</evidence>
<dbReference type="AlphaFoldDB" id="A0A4S2LET9"/>
<dbReference type="EMBL" id="SJOL01007796">
    <property type="protein sequence ID" value="TGZ61850.1"/>
    <property type="molecule type" value="Genomic_DNA"/>
</dbReference>
<keyword evidence="1" id="KW-1133">Transmembrane helix</keyword>
<sequence length="128" mass="15164">MQHQPSHFLRHWLQVERLEYALILSCCVRDHYTQVKFFLIDDSYFYLDHSGDRSQSLPARTETSQNDIWCFYPVLAHPVLPTLYICIVLDLRIFLFLLRVMIVLLIFTSVICAGCLLRGCWKNVRNKL</sequence>
<gene>
    <name evidence="2" type="ORF">CRM22_007765</name>
</gene>
<feature type="transmembrane region" description="Helical" evidence="1">
    <location>
        <begin position="93"/>
        <end position="117"/>
    </location>
</feature>
<keyword evidence="1" id="KW-0812">Transmembrane</keyword>
<proteinExistence type="predicted"/>
<dbReference type="Proteomes" id="UP000308267">
    <property type="component" value="Unassembled WGS sequence"/>
</dbReference>
<evidence type="ECO:0000313" key="2">
    <source>
        <dbReference type="EMBL" id="TGZ61850.1"/>
    </source>
</evidence>
<keyword evidence="3" id="KW-1185">Reference proteome</keyword>